<organism evidence="7 8">
    <name type="scientific">Mycobacterium innocens</name>
    <dbReference type="NCBI Taxonomy" id="2341083"/>
    <lineage>
        <taxon>Bacteria</taxon>
        <taxon>Bacillati</taxon>
        <taxon>Actinomycetota</taxon>
        <taxon>Actinomycetes</taxon>
        <taxon>Mycobacteriales</taxon>
        <taxon>Mycobacteriaceae</taxon>
        <taxon>Mycobacterium</taxon>
    </lineage>
</organism>
<dbReference type="InterPro" id="IPR023885">
    <property type="entry name" value="4Fe4S-binding_SPASM_dom"/>
</dbReference>
<keyword evidence="8" id="KW-1185">Reference proteome</keyword>
<dbReference type="PROSITE" id="PS51918">
    <property type="entry name" value="RADICAL_SAM"/>
    <property type="match status" value="1"/>
</dbReference>
<dbReference type="Gene3D" id="3.20.20.70">
    <property type="entry name" value="Aldolase class I"/>
    <property type="match status" value="1"/>
</dbReference>
<evidence type="ECO:0000256" key="2">
    <source>
        <dbReference type="ARBA" id="ARBA00022691"/>
    </source>
</evidence>
<dbReference type="EMBL" id="UPHQ01000116">
    <property type="protein sequence ID" value="VBA39334.1"/>
    <property type="molecule type" value="Genomic_DNA"/>
</dbReference>
<dbReference type="SFLD" id="SFLDG01384">
    <property type="entry name" value="thioether_bond_formation_requi"/>
    <property type="match status" value="1"/>
</dbReference>
<dbReference type="GO" id="GO:0046872">
    <property type="term" value="F:metal ion binding"/>
    <property type="evidence" value="ECO:0007669"/>
    <property type="project" value="UniProtKB-KW"/>
</dbReference>
<dbReference type="Proteomes" id="UP000267289">
    <property type="component" value="Unassembled WGS sequence"/>
</dbReference>
<keyword evidence="2" id="KW-0949">S-adenosyl-L-methionine</keyword>
<keyword evidence="3" id="KW-0479">Metal-binding</keyword>
<dbReference type="InterPro" id="IPR007197">
    <property type="entry name" value="rSAM"/>
</dbReference>
<protein>
    <submittedName>
        <fullName evidence="7">Anaerobic sulfatase-maturating enzyme</fullName>
        <ecNumber evidence="7">1.8.98.-</ecNumber>
    </submittedName>
</protein>
<dbReference type="RefSeq" id="WP_075541026.1">
    <property type="nucleotide sequence ID" value="NZ_UPHQ01000116.1"/>
</dbReference>
<dbReference type="NCBIfam" id="TIGR04085">
    <property type="entry name" value="rSAM_more_4Fe4S"/>
    <property type="match status" value="1"/>
</dbReference>
<evidence type="ECO:0000256" key="4">
    <source>
        <dbReference type="ARBA" id="ARBA00023004"/>
    </source>
</evidence>
<dbReference type="GO" id="GO:0051536">
    <property type="term" value="F:iron-sulfur cluster binding"/>
    <property type="evidence" value="ECO:0007669"/>
    <property type="project" value="UniProtKB-KW"/>
</dbReference>
<name>A0A498Q360_9MYCO</name>
<reference evidence="7 8" key="1">
    <citation type="submission" date="2018-09" db="EMBL/GenBank/DDBJ databases">
        <authorList>
            <person name="Tagini F."/>
        </authorList>
    </citation>
    <scope>NUCLEOTIDE SEQUENCE [LARGE SCALE GENOMIC DNA]</scope>
    <source>
        <strain evidence="7 8">MK13</strain>
    </source>
</reference>
<dbReference type="SFLD" id="SFLDG01386">
    <property type="entry name" value="main_SPASM_domain-containing"/>
    <property type="match status" value="1"/>
</dbReference>
<dbReference type="GO" id="GO:0016491">
    <property type="term" value="F:oxidoreductase activity"/>
    <property type="evidence" value="ECO:0007669"/>
    <property type="project" value="UniProtKB-KW"/>
</dbReference>
<dbReference type="EC" id="1.8.98.-" evidence="7"/>
<keyword evidence="5" id="KW-0411">Iron-sulfur</keyword>
<evidence type="ECO:0000313" key="8">
    <source>
        <dbReference type="Proteomes" id="UP000267289"/>
    </source>
</evidence>
<dbReference type="SUPFAM" id="SSF102114">
    <property type="entry name" value="Radical SAM enzymes"/>
    <property type="match status" value="1"/>
</dbReference>
<dbReference type="InterPro" id="IPR023867">
    <property type="entry name" value="Sulphatase_maturase_rSAM"/>
</dbReference>
<comment type="cofactor">
    <cofactor evidence="1">
        <name>[4Fe-4S] cluster</name>
        <dbReference type="ChEBI" id="CHEBI:49883"/>
    </cofactor>
</comment>
<gene>
    <name evidence="7" type="ORF">LAUMK13_02540</name>
</gene>
<dbReference type="OrthoDB" id="9782387at2"/>
<keyword evidence="4" id="KW-0408">Iron</keyword>
<proteinExistence type="predicted"/>
<feature type="domain" description="Radical SAM core" evidence="6">
    <location>
        <begin position="99"/>
        <end position="336"/>
    </location>
</feature>
<sequence>MIRHAIGIPLHPVEHHHFEIQGRWLLFDVNALTVIDSCPLDRVILDHATSSLSVEELVNVVDAEAASADEIAGRITTLVETGFLLPVDQEPVVAPLARPTGYATFMVNVSQRCNLTCPYCYVNKGLFDYEEKPVPRMESATADGLVEEIHRVFPGFQTYGYHFYGGEPLMNFDAIRRIVDAAEAKAQATSTSCDYHITTNGTLLGASIADFMDEHRFTVYFSIDGNRETHDELRRFVNGRGSFEIVERNLAYLRSKPNVHLIGSSVIRRGLPLKKAMELLADHGARQCKAERVRLHDSDELALLGDEHDAYLADVKALIDHYVENLSNGRKPLDFRLSSKILQLLTRTRRDFFCPAGERMFGVSATGEVYPCALHVGRPQSLLATLSEGIDPAKRQAFRKKFSPDNQGTCKTCWTRRLCGGGCSAMVDRFGHEDCDSLRAESEAAIAIYQHFAETDITELYGLVSPQIVKWIRGGPADPEPGDAQPDPPG</sequence>
<evidence type="ECO:0000256" key="3">
    <source>
        <dbReference type="ARBA" id="ARBA00022723"/>
    </source>
</evidence>
<dbReference type="SFLD" id="SFLDG01067">
    <property type="entry name" value="SPASM/twitch_domain_containing"/>
    <property type="match status" value="1"/>
</dbReference>
<dbReference type="InterPro" id="IPR013785">
    <property type="entry name" value="Aldolase_TIM"/>
</dbReference>
<accession>A0A498Q360</accession>
<evidence type="ECO:0000256" key="5">
    <source>
        <dbReference type="ARBA" id="ARBA00023014"/>
    </source>
</evidence>
<evidence type="ECO:0000313" key="7">
    <source>
        <dbReference type="EMBL" id="VBA39334.1"/>
    </source>
</evidence>
<dbReference type="PANTHER" id="PTHR43273:SF8">
    <property type="entry name" value="RADICAL SAM DOMAIN PROTEIN"/>
    <property type="match status" value="1"/>
</dbReference>
<evidence type="ECO:0000259" key="6">
    <source>
        <dbReference type="PROSITE" id="PS51918"/>
    </source>
</evidence>
<dbReference type="SFLD" id="SFLDS00029">
    <property type="entry name" value="Radical_SAM"/>
    <property type="match status" value="1"/>
</dbReference>
<keyword evidence="7" id="KW-0560">Oxidoreductase</keyword>
<evidence type="ECO:0000256" key="1">
    <source>
        <dbReference type="ARBA" id="ARBA00001966"/>
    </source>
</evidence>
<dbReference type="AlphaFoldDB" id="A0A498Q360"/>
<dbReference type="PANTHER" id="PTHR43273">
    <property type="entry name" value="ANAEROBIC SULFATASE-MATURATING ENZYME HOMOLOG ASLB-RELATED"/>
    <property type="match status" value="1"/>
</dbReference>
<dbReference type="CDD" id="cd01335">
    <property type="entry name" value="Radical_SAM"/>
    <property type="match status" value="1"/>
</dbReference>
<dbReference type="InterPro" id="IPR058240">
    <property type="entry name" value="rSAM_sf"/>
</dbReference>
<dbReference type="Pfam" id="PF04055">
    <property type="entry name" value="Radical_SAM"/>
    <property type="match status" value="1"/>
</dbReference>